<evidence type="ECO:0000313" key="3">
    <source>
        <dbReference type="Proteomes" id="UP000655410"/>
    </source>
</evidence>
<reference evidence="3" key="1">
    <citation type="journal article" date="2019" name="Int. J. Syst. Evol. Microbiol.">
        <title>The Global Catalogue of Microorganisms (GCM) 10K type strain sequencing project: providing services to taxonomists for standard genome sequencing and annotation.</title>
        <authorList>
            <consortium name="The Broad Institute Genomics Platform"/>
            <consortium name="The Broad Institute Genome Sequencing Center for Infectious Disease"/>
            <person name="Wu L."/>
            <person name="Ma J."/>
        </authorList>
    </citation>
    <scope>NUCLEOTIDE SEQUENCE [LARGE SCALE GENOMIC DNA]</scope>
    <source>
        <strain evidence="3">CGMCC 4.7371</strain>
    </source>
</reference>
<organism evidence="2 3">
    <name type="scientific">Nocardioides phosphati</name>
    <dbReference type="NCBI Taxonomy" id="1867775"/>
    <lineage>
        <taxon>Bacteria</taxon>
        <taxon>Bacillati</taxon>
        <taxon>Actinomycetota</taxon>
        <taxon>Actinomycetes</taxon>
        <taxon>Propionibacteriales</taxon>
        <taxon>Nocardioidaceae</taxon>
        <taxon>Nocardioides</taxon>
    </lineage>
</organism>
<evidence type="ECO:0000256" key="1">
    <source>
        <dbReference type="SAM" id="MobiDB-lite"/>
    </source>
</evidence>
<accession>A0ABQ2NF05</accession>
<proteinExistence type="predicted"/>
<dbReference type="RefSeq" id="WP_188785329.1">
    <property type="nucleotide sequence ID" value="NZ_BMNI01000016.1"/>
</dbReference>
<protein>
    <submittedName>
        <fullName evidence="2">Uncharacterized protein</fullName>
    </submittedName>
</protein>
<sequence>MTLNIDEAERAARALLDNRITSVRALVEKRTALDEHRELLATLERQDAQAYAAALRDGWTADELRKLGIAEPEKAGKPRRKAAPKSATGGSAG</sequence>
<dbReference type="Proteomes" id="UP000655410">
    <property type="component" value="Unassembled WGS sequence"/>
</dbReference>
<dbReference type="EMBL" id="BMNI01000016">
    <property type="protein sequence ID" value="GGO94079.1"/>
    <property type="molecule type" value="Genomic_DNA"/>
</dbReference>
<evidence type="ECO:0000313" key="2">
    <source>
        <dbReference type="EMBL" id="GGO94079.1"/>
    </source>
</evidence>
<name>A0ABQ2NF05_9ACTN</name>
<gene>
    <name evidence="2" type="ORF">GCM10011584_34290</name>
</gene>
<comment type="caution">
    <text evidence="2">The sequence shown here is derived from an EMBL/GenBank/DDBJ whole genome shotgun (WGS) entry which is preliminary data.</text>
</comment>
<keyword evidence="3" id="KW-1185">Reference proteome</keyword>
<feature type="region of interest" description="Disordered" evidence="1">
    <location>
        <begin position="69"/>
        <end position="93"/>
    </location>
</feature>